<dbReference type="PANTHER" id="PTHR44090:SF1">
    <property type="entry name" value="SUPERKILLER COMPLEX PROTEIN 8"/>
    <property type="match status" value="1"/>
</dbReference>
<sequence>MSKQYISTNCVSGAHNSDIFDVAVVNKYTITVGSDGYARFWDNKLDEIHNPKDHCVSHQIDPTGIHHINTYENTLNLNGDHVKVVLVGFGCFSGYTKISFFVGDDVSGLKEIKVPKELQKSSWTPIFYKDPESKQDYLVVTQMDGGIVLYKLDITGSKDEIFIELTKQTELKTIEGSFPISVDVSQVVDGNIAVGYTNGDVVLYTLETLKVINSFHSTDLQTSGNSKTSNAVPRVVTFSPGGSVLAVARDNQNSGSITLYDVKYGENVGTLTKPSHSTSATVGGFAHDGWIMGLSFDDEGELLGSCGFDKCVRIWNLDDKERVATLNLSASDFEDTDQTEMDSSIASGISFISKGTRGVSGGDNNHGICVVSFDRGVRWYRQAGGI</sequence>
<accession>G3B5J5</accession>
<feature type="repeat" description="WD" evidence="3">
    <location>
        <begin position="284"/>
        <end position="325"/>
    </location>
</feature>
<dbReference type="STRING" id="590646.G3B5J5"/>
<dbReference type="KEGG" id="cten:18245886"/>
<dbReference type="AlphaFoldDB" id="G3B5J5"/>
<dbReference type="HOGENOM" id="CLU_065016_0_0_1"/>
<protein>
    <submittedName>
        <fullName evidence="4">WD40 repeat-like protein</fullName>
    </submittedName>
</protein>
<evidence type="ECO:0000256" key="3">
    <source>
        <dbReference type="PROSITE-ProRule" id="PRU00221"/>
    </source>
</evidence>
<dbReference type="Gene3D" id="2.130.10.10">
    <property type="entry name" value="YVTN repeat-like/Quinoprotein amine dehydrogenase"/>
    <property type="match status" value="1"/>
</dbReference>
<dbReference type="InterPro" id="IPR019775">
    <property type="entry name" value="WD40_repeat_CS"/>
</dbReference>
<dbReference type="EMBL" id="GL996524">
    <property type="protein sequence ID" value="EGV63244.1"/>
    <property type="molecule type" value="Genomic_DNA"/>
</dbReference>
<dbReference type="SMART" id="SM00320">
    <property type="entry name" value="WD40"/>
    <property type="match status" value="3"/>
</dbReference>
<dbReference type="PROSITE" id="PS50294">
    <property type="entry name" value="WD_REPEATS_REGION"/>
    <property type="match status" value="1"/>
</dbReference>
<proteinExistence type="predicted"/>
<evidence type="ECO:0000256" key="2">
    <source>
        <dbReference type="ARBA" id="ARBA00022737"/>
    </source>
</evidence>
<dbReference type="Proteomes" id="UP000000707">
    <property type="component" value="Unassembled WGS sequence"/>
</dbReference>
<dbReference type="GO" id="GO:0032991">
    <property type="term" value="C:protein-containing complex"/>
    <property type="evidence" value="ECO:0007669"/>
    <property type="project" value="UniProtKB-ARBA"/>
</dbReference>
<keyword evidence="2" id="KW-0677">Repeat</keyword>
<dbReference type="OrthoDB" id="10251741at2759"/>
<dbReference type="InterPro" id="IPR015943">
    <property type="entry name" value="WD40/YVTN_repeat-like_dom_sf"/>
</dbReference>
<dbReference type="InterPro" id="IPR001680">
    <property type="entry name" value="WD40_rpt"/>
</dbReference>
<dbReference type="Pfam" id="PF00400">
    <property type="entry name" value="WD40"/>
    <property type="match status" value="1"/>
</dbReference>
<evidence type="ECO:0000313" key="5">
    <source>
        <dbReference type="Proteomes" id="UP000000707"/>
    </source>
</evidence>
<evidence type="ECO:0000256" key="1">
    <source>
        <dbReference type="ARBA" id="ARBA00022574"/>
    </source>
</evidence>
<dbReference type="SUPFAM" id="SSF50978">
    <property type="entry name" value="WD40 repeat-like"/>
    <property type="match status" value="1"/>
</dbReference>
<evidence type="ECO:0000313" key="4">
    <source>
        <dbReference type="EMBL" id="EGV63244.1"/>
    </source>
</evidence>
<dbReference type="PROSITE" id="PS00678">
    <property type="entry name" value="WD_REPEATS_1"/>
    <property type="match status" value="1"/>
</dbReference>
<keyword evidence="5" id="KW-1185">Reference proteome</keyword>
<dbReference type="InterPro" id="IPR051510">
    <property type="entry name" value="SKI8"/>
</dbReference>
<organism evidence="5">
    <name type="scientific">Candida tenuis (strain ATCC 10573 / BCRC 21748 / CBS 615 / JCM 9827 / NBRC 10315 / NRRL Y-1498 / VKM Y-70)</name>
    <name type="common">Yeast</name>
    <name type="synonym">Yamadazyma tenuis</name>
    <dbReference type="NCBI Taxonomy" id="590646"/>
    <lineage>
        <taxon>Eukaryota</taxon>
        <taxon>Fungi</taxon>
        <taxon>Dikarya</taxon>
        <taxon>Ascomycota</taxon>
        <taxon>Saccharomycotina</taxon>
        <taxon>Pichiomycetes</taxon>
        <taxon>Debaryomycetaceae</taxon>
        <taxon>Yamadazyma</taxon>
    </lineage>
</organism>
<keyword evidence="1 3" id="KW-0853">WD repeat</keyword>
<dbReference type="InterPro" id="IPR036322">
    <property type="entry name" value="WD40_repeat_dom_sf"/>
</dbReference>
<dbReference type="PROSITE" id="PS50082">
    <property type="entry name" value="WD_REPEATS_2"/>
    <property type="match status" value="1"/>
</dbReference>
<gene>
    <name evidence="4" type="ORF">CANTEDRAFT_106444</name>
</gene>
<name>G3B5J5_CANTC</name>
<dbReference type="PANTHER" id="PTHR44090">
    <property type="entry name" value="WD REPEAT-CONTAINING PROTEIN 61"/>
    <property type="match status" value="1"/>
</dbReference>
<reference evidence="4 5" key="1">
    <citation type="journal article" date="2011" name="Proc. Natl. Acad. Sci. U.S.A.">
        <title>Comparative genomics of xylose-fermenting fungi for enhanced biofuel production.</title>
        <authorList>
            <person name="Wohlbach D.J."/>
            <person name="Kuo A."/>
            <person name="Sato T.K."/>
            <person name="Potts K.M."/>
            <person name="Salamov A.A."/>
            <person name="LaButti K.M."/>
            <person name="Sun H."/>
            <person name="Clum A."/>
            <person name="Pangilinan J.L."/>
            <person name="Lindquist E.A."/>
            <person name="Lucas S."/>
            <person name="Lapidus A."/>
            <person name="Jin M."/>
            <person name="Gunawan C."/>
            <person name="Balan V."/>
            <person name="Dale B.E."/>
            <person name="Jeffries T.W."/>
            <person name="Zinkel R."/>
            <person name="Barry K.W."/>
            <person name="Grigoriev I.V."/>
            <person name="Gasch A.P."/>
        </authorList>
    </citation>
    <scope>NUCLEOTIDE SEQUENCE [LARGE SCALE GENOMIC DNA]</scope>
    <source>
        <strain evidence="5">ATCC 10573 / BCRC 21748 / CBS 615 / JCM 9827 / NBRC 10315 / NRRL Y-1498 / VKM Y-70</strain>
    </source>
</reference>
<dbReference type="eggNOG" id="KOG4155">
    <property type="taxonomic scope" value="Eukaryota"/>
</dbReference>
<dbReference type="GeneID" id="18245886"/>
<dbReference type="GO" id="GO:0005634">
    <property type="term" value="C:nucleus"/>
    <property type="evidence" value="ECO:0007669"/>
    <property type="project" value="TreeGrafter"/>
</dbReference>